<feature type="compositionally biased region" description="Basic and acidic residues" evidence="1">
    <location>
        <begin position="8"/>
        <end position="17"/>
    </location>
</feature>
<dbReference type="EMBL" id="JAKLMC020000042">
    <property type="protein sequence ID" value="KAK5948821.1"/>
    <property type="molecule type" value="Genomic_DNA"/>
</dbReference>
<dbReference type="Pfam" id="PF13489">
    <property type="entry name" value="Methyltransf_23"/>
    <property type="match status" value="1"/>
</dbReference>
<evidence type="ECO:0000313" key="3">
    <source>
        <dbReference type="Proteomes" id="UP001316803"/>
    </source>
</evidence>
<dbReference type="Gene3D" id="3.40.50.150">
    <property type="entry name" value="Vaccinia Virus protein VP39"/>
    <property type="match status" value="1"/>
</dbReference>
<protein>
    <recommendedName>
        <fullName evidence="4">Methyltransferase</fullName>
    </recommendedName>
</protein>
<sequence length="331" mass="37324">MATTGVRIEAEDQHDLQSDTDSALGSETASSTASLSSSVMNYQYENGRRYHAFRSGTYVLPNDDQEQDRLDLTHHILSLLLGGELYKSPLSDPQNILDVGTGTGIWAIDIADKFPGAQVIATDLSPIQPQWVPPNLQFQVDDCETGWDFNQSFDLVHMRILGGSIADWPQLVKGAYDNLKPGGYLEVVDWETWSQTDDGSVSQDSNFFKWQNDVNSAATQFGREMNTASKLKGWVTGAGFTEVREEVLRVPISPWAKDKRLKHIGLYMQVLMEDSLESYSLALYTRVLGWTREELTVFLAEVRKDIKNRKHHLYTKLYRVWAKKPGPQESA</sequence>
<dbReference type="Proteomes" id="UP001316803">
    <property type="component" value="Unassembled WGS sequence"/>
</dbReference>
<feature type="region of interest" description="Disordered" evidence="1">
    <location>
        <begin position="1"/>
        <end position="30"/>
    </location>
</feature>
<dbReference type="SUPFAM" id="SSF53335">
    <property type="entry name" value="S-adenosyl-L-methionine-dependent methyltransferases"/>
    <property type="match status" value="1"/>
</dbReference>
<evidence type="ECO:0000313" key="2">
    <source>
        <dbReference type="EMBL" id="KAK5948821.1"/>
    </source>
</evidence>
<evidence type="ECO:0000256" key="1">
    <source>
        <dbReference type="SAM" id="MobiDB-lite"/>
    </source>
</evidence>
<evidence type="ECO:0008006" key="4">
    <source>
        <dbReference type="Google" id="ProtNLM"/>
    </source>
</evidence>
<gene>
    <name evidence="2" type="ORF">OHC33_010072</name>
</gene>
<dbReference type="InterPro" id="IPR029063">
    <property type="entry name" value="SAM-dependent_MTases_sf"/>
</dbReference>
<dbReference type="PANTHER" id="PTHR43591">
    <property type="entry name" value="METHYLTRANSFERASE"/>
    <property type="match status" value="1"/>
</dbReference>
<organism evidence="2 3">
    <name type="scientific">Knufia fluminis</name>
    <dbReference type="NCBI Taxonomy" id="191047"/>
    <lineage>
        <taxon>Eukaryota</taxon>
        <taxon>Fungi</taxon>
        <taxon>Dikarya</taxon>
        <taxon>Ascomycota</taxon>
        <taxon>Pezizomycotina</taxon>
        <taxon>Eurotiomycetes</taxon>
        <taxon>Chaetothyriomycetidae</taxon>
        <taxon>Chaetothyriales</taxon>
        <taxon>Trichomeriaceae</taxon>
        <taxon>Knufia</taxon>
    </lineage>
</organism>
<dbReference type="GO" id="GO:0008168">
    <property type="term" value="F:methyltransferase activity"/>
    <property type="evidence" value="ECO:0007669"/>
    <property type="project" value="TreeGrafter"/>
</dbReference>
<accession>A0AAN8EZ57</accession>
<comment type="caution">
    <text evidence="2">The sequence shown here is derived from an EMBL/GenBank/DDBJ whole genome shotgun (WGS) entry which is preliminary data.</text>
</comment>
<reference evidence="2 3" key="1">
    <citation type="submission" date="2022-12" db="EMBL/GenBank/DDBJ databases">
        <title>Genomic features and morphological characterization of a novel Knufia sp. strain isolated from spacecraft assembly facility.</title>
        <authorList>
            <person name="Teixeira M."/>
            <person name="Chander A.M."/>
            <person name="Stajich J.E."/>
            <person name="Venkateswaran K."/>
        </authorList>
    </citation>
    <scope>NUCLEOTIDE SEQUENCE [LARGE SCALE GENOMIC DNA]</scope>
    <source>
        <strain evidence="2 3">FJI-L2-BK-P2</strain>
    </source>
</reference>
<name>A0AAN8EZ57_9EURO</name>
<dbReference type="PANTHER" id="PTHR43591:SF10">
    <property type="entry name" value="ABC TRANSMEMBRANE TYPE-1 DOMAIN-CONTAINING PROTEIN-RELATED"/>
    <property type="match status" value="1"/>
</dbReference>
<dbReference type="CDD" id="cd02440">
    <property type="entry name" value="AdoMet_MTases"/>
    <property type="match status" value="1"/>
</dbReference>
<dbReference type="AlphaFoldDB" id="A0AAN8EZ57"/>
<proteinExistence type="predicted"/>
<keyword evidence="3" id="KW-1185">Reference proteome</keyword>